<accession>A0ABD2CXC3</accession>
<reference evidence="1 2" key="1">
    <citation type="journal article" date="2024" name="Ann. Entomol. Soc. Am.">
        <title>Genomic analyses of the southern and eastern yellowjacket wasps (Hymenoptera: Vespidae) reveal evolutionary signatures of social life.</title>
        <authorList>
            <person name="Catto M.A."/>
            <person name="Caine P.B."/>
            <person name="Orr S.E."/>
            <person name="Hunt B.G."/>
            <person name="Goodisman M.A.D."/>
        </authorList>
    </citation>
    <scope>NUCLEOTIDE SEQUENCE [LARGE SCALE GENOMIC DNA]</scope>
    <source>
        <strain evidence="1">232</strain>
        <tissue evidence="1">Head and thorax</tissue>
    </source>
</reference>
<feature type="non-terminal residue" evidence="1">
    <location>
        <position position="1"/>
    </location>
</feature>
<gene>
    <name evidence="1" type="ORF">V1477_002234</name>
</gene>
<dbReference type="AlphaFoldDB" id="A0ABD2CXC3"/>
<name>A0ABD2CXC3_VESMC</name>
<organism evidence="1 2">
    <name type="scientific">Vespula maculifrons</name>
    <name type="common">Eastern yellow jacket</name>
    <name type="synonym">Wasp</name>
    <dbReference type="NCBI Taxonomy" id="7453"/>
    <lineage>
        <taxon>Eukaryota</taxon>
        <taxon>Metazoa</taxon>
        <taxon>Ecdysozoa</taxon>
        <taxon>Arthropoda</taxon>
        <taxon>Hexapoda</taxon>
        <taxon>Insecta</taxon>
        <taxon>Pterygota</taxon>
        <taxon>Neoptera</taxon>
        <taxon>Endopterygota</taxon>
        <taxon>Hymenoptera</taxon>
        <taxon>Apocrita</taxon>
        <taxon>Aculeata</taxon>
        <taxon>Vespoidea</taxon>
        <taxon>Vespidae</taxon>
        <taxon>Vespinae</taxon>
        <taxon>Vespula</taxon>
    </lineage>
</organism>
<evidence type="ECO:0000313" key="2">
    <source>
        <dbReference type="Proteomes" id="UP001607303"/>
    </source>
</evidence>
<evidence type="ECO:0000313" key="1">
    <source>
        <dbReference type="EMBL" id="KAL2749294.1"/>
    </source>
</evidence>
<dbReference type="Proteomes" id="UP001607303">
    <property type="component" value="Unassembled WGS sequence"/>
</dbReference>
<dbReference type="EMBL" id="JAYRBN010000027">
    <property type="protein sequence ID" value="KAL2749294.1"/>
    <property type="molecule type" value="Genomic_DNA"/>
</dbReference>
<comment type="caution">
    <text evidence="1">The sequence shown here is derived from an EMBL/GenBank/DDBJ whole genome shotgun (WGS) entry which is preliminary data.</text>
</comment>
<protein>
    <submittedName>
        <fullName evidence="1">Uncharacterized protein</fullName>
    </submittedName>
</protein>
<proteinExistence type="predicted"/>
<sequence length="22" mass="2660">RHFLGLAEFFQRKKLTKTNVIL</sequence>
<keyword evidence="2" id="KW-1185">Reference proteome</keyword>